<keyword evidence="2" id="KW-1185">Reference proteome</keyword>
<dbReference type="EMBL" id="SHOA02000012">
    <property type="protein sequence ID" value="TDH72187.1"/>
    <property type="molecule type" value="Genomic_DNA"/>
</dbReference>
<evidence type="ECO:0000313" key="1">
    <source>
        <dbReference type="EMBL" id="TDH72187.1"/>
    </source>
</evidence>
<dbReference type="GeneID" id="94347654"/>
<comment type="caution">
    <text evidence="1">The sequence shown here is derived from an EMBL/GenBank/DDBJ whole genome shotgun (WGS) entry which is preliminary data.</text>
</comment>
<dbReference type="KEGG" id="blac:94347654"/>
<protein>
    <submittedName>
        <fullName evidence="1">Uncharacterized protein</fullName>
    </submittedName>
</protein>
<dbReference type="AlphaFoldDB" id="A0A976II24"/>
<sequence length="773" mass="86574">MESIESSLHLLRSASCENLASETPEDVVEAMSCMLAWLYRHDVASVLQAIAAQLQQVVEHLHGLFQTTDTPINGRLWMLWVELCCKLSMLRYCEIEKHLEIEVDFFINIQPPRDLPILQTQYDKKNQAAFSCRFWDAAVVRPLLGASVDHATKAMPKLVDFFLHWMANAMLGYEMIFIANVAAPIRKHVNKQFINNSPLVDAWLDFVSVELKAEDVTNNAPKTSVIALILSSTNSTKKARDAAKFLSLLGAVTVKELVRDPFPQPHHPIAAVAMAQGLIYLDDAKDSDSLAVLVESGNVAVLCQFAALRVVNLKLLSSRLIPYDDVAISQHFDHVRCKVEALMLDSSCAGLQEYSLQMMESCIEETINFYQSSRQNYICLVEAMKTTLSQDLIRQSVLHELKLTANSLPHDEKLNASSSDIVAFLNQFYNRVAPLLKAYSAHHIVRVFVALSRIEFIREACTSPNMNKCMLAITQQMEEELEQSTVSMNALVAPVLRSVTTTRVMTEIIIEADIVAGCQMLAVGLVMQRKIRVLLMQCQELIDDALAIVFLSLFNVFEPADAFAHQFLGLCLARFGQLLPIYSIFPYYLQVTLAAYPSLACSHDLTKVCGTIFGSLFYSKALMLPSEQDYTSVETAERMTLWAIQKCCQRCIEILAEEIKLVKTSVATDILEIDGLPANSIKPANANETNGMYLAGLVFELLKMAPMTILKATAVEVEQLIAQFGSNPVVLRQLKNALYERISQDCEAEKRAWLAIWCVELDRQYSTKTNSRL</sequence>
<accession>A0A976II24</accession>
<organism evidence="1 2">
    <name type="scientific">Bremia lactucae</name>
    <name type="common">Lettuce downy mildew</name>
    <dbReference type="NCBI Taxonomy" id="4779"/>
    <lineage>
        <taxon>Eukaryota</taxon>
        <taxon>Sar</taxon>
        <taxon>Stramenopiles</taxon>
        <taxon>Oomycota</taxon>
        <taxon>Peronosporomycetes</taxon>
        <taxon>Peronosporales</taxon>
        <taxon>Peronosporaceae</taxon>
        <taxon>Bremia</taxon>
    </lineage>
</organism>
<name>A0A976II24_BRELC</name>
<gene>
    <name evidence="1" type="ORF">CCR75_003892</name>
</gene>
<dbReference type="OrthoDB" id="101101at2759"/>
<reference evidence="1 2" key="1">
    <citation type="journal article" date="2021" name="Genome Biol.">
        <title>AFLAP: assembly-free linkage analysis pipeline using k-mers from genome sequencing data.</title>
        <authorList>
            <person name="Fletcher K."/>
            <person name="Zhang L."/>
            <person name="Gil J."/>
            <person name="Han R."/>
            <person name="Cavanaugh K."/>
            <person name="Michelmore R."/>
        </authorList>
    </citation>
    <scope>NUCLEOTIDE SEQUENCE [LARGE SCALE GENOMIC DNA]</scope>
    <source>
        <strain evidence="1 2">SF5</strain>
    </source>
</reference>
<dbReference type="Proteomes" id="UP000294530">
    <property type="component" value="Unassembled WGS sequence"/>
</dbReference>
<proteinExistence type="predicted"/>
<evidence type="ECO:0000313" key="2">
    <source>
        <dbReference type="Proteomes" id="UP000294530"/>
    </source>
</evidence>
<dbReference type="RefSeq" id="XP_067821686.1">
    <property type="nucleotide sequence ID" value="XM_067961983.1"/>
</dbReference>